<evidence type="ECO:0000259" key="2">
    <source>
        <dbReference type="Pfam" id="PF00857"/>
    </source>
</evidence>
<name>A0ABT5QH85_9GAMM</name>
<feature type="domain" description="Isochorismatase-like" evidence="2">
    <location>
        <begin position="3"/>
        <end position="182"/>
    </location>
</feature>
<dbReference type="SUPFAM" id="SSF52499">
    <property type="entry name" value="Isochorismatase-like hydrolases"/>
    <property type="match status" value="1"/>
</dbReference>
<evidence type="ECO:0000313" key="3">
    <source>
        <dbReference type="EMBL" id="MDD1780322.1"/>
    </source>
</evidence>
<gene>
    <name evidence="3" type="ORF">LRP49_03820</name>
</gene>
<dbReference type="CDD" id="cd00431">
    <property type="entry name" value="cysteine_hydrolases"/>
    <property type="match status" value="1"/>
</dbReference>
<dbReference type="GO" id="GO:0016787">
    <property type="term" value="F:hydrolase activity"/>
    <property type="evidence" value="ECO:0007669"/>
    <property type="project" value="UniProtKB-KW"/>
</dbReference>
<dbReference type="PANTHER" id="PTHR43540:SF1">
    <property type="entry name" value="ISOCHORISMATASE HYDROLASE"/>
    <property type="match status" value="1"/>
</dbReference>
<dbReference type="Proteomes" id="UP001149821">
    <property type="component" value="Unassembled WGS sequence"/>
</dbReference>
<reference evidence="3" key="1">
    <citation type="submission" date="2021-12" db="EMBL/GenBank/DDBJ databases">
        <title>Enterovibrio ZSDZ35 sp. nov. and Enterovibrio ZSDZ42 sp. nov., isolated from coastal seawater in Qingdao.</title>
        <authorList>
            <person name="Zhang P."/>
        </authorList>
    </citation>
    <scope>NUCLEOTIDE SEQUENCE</scope>
    <source>
        <strain evidence="3">ZSDZ35</strain>
    </source>
</reference>
<dbReference type="Pfam" id="PF00857">
    <property type="entry name" value="Isochorismatase"/>
    <property type="match status" value="1"/>
</dbReference>
<proteinExistence type="predicted"/>
<evidence type="ECO:0000256" key="1">
    <source>
        <dbReference type="ARBA" id="ARBA00022801"/>
    </source>
</evidence>
<dbReference type="Gene3D" id="3.40.50.850">
    <property type="entry name" value="Isochorismatase-like"/>
    <property type="match status" value="1"/>
</dbReference>
<accession>A0ABT5QH85</accession>
<dbReference type="InterPro" id="IPR050272">
    <property type="entry name" value="Isochorismatase-like_hydrls"/>
</dbReference>
<organism evidence="3 4">
    <name type="scientific">Enterovibrio qingdaonensis</name>
    <dbReference type="NCBI Taxonomy" id="2899818"/>
    <lineage>
        <taxon>Bacteria</taxon>
        <taxon>Pseudomonadati</taxon>
        <taxon>Pseudomonadota</taxon>
        <taxon>Gammaproteobacteria</taxon>
        <taxon>Vibrionales</taxon>
        <taxon>Vibrionaceae</taxon>
        <taxon>Enterovibrio</taxon>
    </lineage>
</organism>
<sequence length="187" mass="20639">MKTALVVVDFINDIVHPDGKIPSCAEQVAENQVIVKANQAIAWARKLEHLIVFVKVGFSANYHDQPKQSPVFGQADKIGALSLGAWGTEFHESLNIEPEDLVIVKPRVNPFYCTPLDAVLRANQINNLYLCGVSTSWAIQSAVRDAHDRDYTVHVISDACAAHTEEEHAQSLAMLERIATITPSRLL</sequence>
<dbReference type="EMBL" id="JAJUBB010000002">
    <property type="protein sequence ID" value="MDD1780322.1"/>
    <property type="molecule type" value="Genomic_DNA"/>
</dbReference>
<evidence type="ECO:0000313" key="4">
    <source>
        <dbReference type="Proteomes" id="UP001149821"/>
    </source>
</evidence>
<dbReference type="InterPro" id="IPR036380">
    <property type="entry name" value="Isochorismatase-like_sf"/>
</dbReference>
<keyword evidence="4" id="KW-1185">Reference proteome</keyword>
<dbReference type="InterPro" id="IPR000868">
    <property type="entry name" value="Isochorismatase-like_dom"/>
</dbReference>
<comment type="caution">
    <text evidence="3">The sequence shown here is derived from an EMBL/GenBank/DDBJ whole genome shotgun (WGS) entry which is preliminary data.</text>
</comment>
<protein>
    <submittedName>
        <fullName evidence="3">Cysteine hydrolase</fullName>
    </submittedName>
</protein>
<keyword evidence="1 3" id="KW-0378">Hydrolase</keyword>
<dbReference type="RefSeq" id="WP_274140359.1">
    <property type="nucleotide sequence ID" value="NZ_JAJUBB010000002.1"/>
</dbReference>
<dbReference type="PANTHER" id="PTHR43540">
    <property type="entry name" value="PEROXYUREIDOACRYLATE/UREIDOACRYLATE AMIDOHYDROLASE-RELATED"/>
    <property type="match status" value="1"/>
</dbReference>